<proteinExistence type="predicted"/>
<gene>
    <name evidence="1" type="ORF">LXM26_00505</name>
</gene>
<dbReference type="EMBL" id="JAJTTC010000001">
    <property type="protein sequence ID" value="MCF0059954.1"/>
    <property type="molecule type" value="Genomic_DNA"/>
</dbReference>
<keyword evidence="2" id="KW-1185">Reference proteome</keyword>
<evidence type="ECO:0000313" key="2">
    <source>
        <dbReference type="Proteomes" id="UP001139000"/>
    </source>
</evidence>
<comment type="caution">
    <text evidence="1">The sequence shown here is derived from an EMBL/GenBank/DDBJ whole genome shotgun (WGS) entry which is preliminary data.</text>
</comment>
<sequence length="67" mass="7946">MDYKTLLEKFVSMVREEGDAYYVIKNHMRSSPYIDEDGEIYEGQHIFSEEEIKEIIRIMGVDPRDAD</sequence>
<accession>A0A9X1PHG2</accession>
<dbReference type="AlphaFoldDB" id="A0A9X1PHG2"/>
<organism evidence="1 2">
    <name type="scientific">Dyadobacter chenwenxiniae</name>
    <dbReference type="NCBI Taxonomy" id="2906456"/>
    <lineage>
        <taxon>Bacteria</taxon>
        <taxon>Pseudomonadati</taxon>
        <taxon>Bacteroidota</taxon>
        <taxon>Cytophagia</taxon>
        <taxon>Cytophagales</taxon>
        <taxon>Spirosomataceae</taxon>
        <taxon>Dyadobacter</taxon>
    </lineage>
</organism>
<evidence type="ECO:0000313" key="1">
    <source>
        <dbReference type="EMBL" id="MCF0059954.1"/>
    </source>
</evidence>
<reference evidence="1" key="1">
    <citation type="submission" date="2021-12" db="EMBL/GenBank/DDBJ databases">
        <title>Novel species in genus Dyadobacter.</title>
        <authorList>
            <person name="Ma C."/>
        </authorList>
    </citation>
    <scope>NUCLEOTIDE SEQUENCE</scope>
    <source>
        <strain evidence="1">LJ419</strain>
    </source>
</reference>
<protein>
    <submittedName>
        <fullName evidence="1">Uncharacterized protein</fullName>
    </submittedName>
</protein>
<name>A0A9X1PHG2_9BACT</name>
<dbReference type="RefSeq" id="WP_234652302.1">
    <property type="nucleotide sequence ID" value="NZ_CP094997.1"/>
</dbReference>
<dbReference type="Proteomes" id="UP001139000">
    <property type="component" value="Unassembled WGS sequence"/>
</dbReference>